<dbReference type="eggNOG" id="KOG2969">
    <property type="taxonomic scope" value="Eukaryota"/>
</dbReference>
<dbReference type="VEuPathDB" id="VectorBase:CPIJ011649"/>
<dbReference type="InterPro" id="IPR013877">
    <property type="entry name" value="YAP-bd/ALF4/Glomulin"/>
</dbReference>
<reference evidence="2" key="2">
    <citation type="submission" date="2020-05" db="UniProtKB">
        <authorList>
            <consortium name="EnsemblMetazoa"/>
        </authorList>
    </citation>
    <scope>IDENTIFICATION</scope>
    <source>
        <strain evidence="2">JHB</strain>
    </source>
</reference>
<dbReference type="OMA" id="TLCPMEH"/>
<dbReference type="EnsemblMetazoa" id="CPIJ011649-RA">
    <property type="protein sequence ID" value="CPIJ011649-PA"/>
    <property type="gene ID" value="CPIJ011649"/>
</dbReference>
<accession>B0WWR7</accession>
<dbReference type="PANTHER" id="PTHR15430:SF1">
    <property type="entry name" value="GLOMULIN"/>
    <property type="match status" value="1"/>
</dbReference>
<dbReference type="HOGENOM" id="CLU_029654_2_0_1"/>
<reference evidence="1" key="1">
    <citation type="submission" date="2007-03" db="EMBL/GenBank/DDBJ databases">
        <title>Annotation of Culex pipiens quinquefasciatus.</title>
        <authorList>
            <consortium name="The Broad Institute Genome Sequencing Platform"/>
            <person name="Atkinson P.W."/>
            <person name="Hemingway J."/>
            <person name="Christensen B.M."/>
            <person name="Higgs S."/>
            <person name="Kodira C."/>
            <person name="Hannick L."/>
            <person name="Megy K."/>
            <person name="O'Leary S."/>
            <person name="Pearson M."/>
            <person name="Haas B.J."/>
            <person name="Mauceli E."/>
            <person name="Wortman J.R."/>
            <person name="Lee N.H."/>
            <person name="Guigo R."/>
            <person name="Stanke M."/>
            <person name="Alvarado L."/>
            <person name="Amedeo P."/>
            <person name="Antoine C.H."/>
            <person name="Arensburger P."/>
            <person name="Bidwell S.L."/>
            <person name="Crawford M."/>
            <person name="Camaro F."/>
            <person name="Devon K."/>
            <person name="Engels R."/>
            <person name="Hammond M."/>
            <person name="Howarth C."/>
            <person name="Koehrsen M."/>
            <person name="Lawson D."/>
            <person name="Montgomery P."/>
            <person name="Nene V."/>
            <person name="Nusbaum C."/>
            <person name="Puiu D."/>
            <person name="Romero-Severson J."/>
            <person name="Severson D.W."/>
            <person name="Shumway M."/>
            <person name="Sisk P."/>
            <person name="Stolte C."/>
            <person name="Zeng Q."/>
            <person name="Eisenstadt E."/>
            <person name="Fraser-Liggett C."/>
            <person name="Strausberg R."/>
            <person name="Galagan J."/>
            <person name="Birren B."/>
            <person name="Collins F.H."/>
        </authorList>
    </citation>
    <scope>NUCLEOTIDE SEQUENCE [LARGE SCALE GENOMIC DNA]</scope>
    <source>
        <strain evidence="1">JHB</strain>
    </source>
</reference>
<protein>
    <recommendedName>
        <fullName evidence="4">Glomulin</fullName>
    </recommendedName>
</protein>
<dbReference type="VEuPathDB" id="VectorBase:CQUJHB016151"/>
<dbReference type="FunCoup" id="B0WWR7">
    <property type="interactions" value="1254"/>
</dbReference>
<proteinExistence type="predicted"/>
<evidence type="ECO:0000313" key="1">
    <source>
        <dbReference type="EMBL" id="EDS36159.1"/>
    </source>
</evidence>
<dbReference type="KEGG" id="cqu:CpipJ_CPIJ011649"/>
<dbReference type="GO" id="GO:0055105">
    <property type="term" value="F:ubiquitin-protein transferase inhibitor activity"/>
    <property type="evidence" value="ECO:0007669"/>
    <property type="project" value="TreeGrafter"/>
</dbReference>
<organism>
    <name type="scientific">Culex quinquefasciatus</name>
    <name type="common">Southern house mosquito</name>
    <name type="synonym">Culex pungens</name>
    <dbReference type="NCBI Taxonomy" id="7176"/>
    <lineage>
        <taxon>Eukaryota</taxon>
        <taxon>Metazoa</taxon>
        <taxon>Ecdysozoa</taxon>
        <taxon>Arthropoda</taxon>
        <taxon>Hexapoda</taxon>
        <taxon>Insecta</taxon>
        <taxon>Pterygota</taxon>
        <taxon>Neoptera</taxon>
        <taxon>Endopterygota</taxon>
        <taxon>Diptera</taxon>
        <taxon>Nematocera</taxon>
        <taxon>Culicoidea</taxon>
        <taxon>Culicidae</taxon>
        <taxon>Culicinae</taxon>
        <taxon>Culicini</taxon>
        <taxon>Culex</taxon>
        <taxon>Culex</taxon>
    </lineage>
</organism>
<dbReference type="AlphaFoldDB" id="B0WWR7"/>
<dbReference type="Proteomes" id="UP000002320">
    <property type="component" value="Unassembled WGS sequence"/>
</dbReference>
<name>B0WWR7_CULQU</name>
<evidence type="ECO:0008006" key="4">
    <source>
        <dbReference type="Google" id="ProtNLM"/>
    </source>
</evidence>
<dbReference type="OrthoDB" id="619536at2759"/>
<dbReference type="Pfam" id="PF08568">
    <property type="entry name" value="Kinetochor_Ybp2"/>
    <property type="match status" value="2"/>
</dbReference>
<dbReference type="InterPro" id="IPR019516">
    <property type="entry name" value="Glomulin/ALF4"/>
</dbReference>
<dbReference type="InParanoid" id="B0WWR7"/>
<dbReference type="EMBL" id="DS232151">
    <property type="protein sequence ID" value="EDS36159.1"/>
    <property type="molecule type" value="Genomic_DNA"/>
</dbReference>
<dbReference type="GO" id="GO:0005737">
    <property type="term" value="C:cytoplasm"/>
    <property type="evidence" value="ECO:0007669"/>
    <property type="project" value="TreeGrafter"/>
</dbReference>
<dbReference type="STRING" id="7176.B0WWR7"/>
<evidence type="ECO:0000313" key="3">
    <source>
        <dbReference type="Proteomes" id="UP000002320"/>
    </source>
</evidence>
<keyword evidence="3" id="KW-1185">Reference proteome</keyword>
<dbReference type="PANTHER" id="PTHR15430">
    <property type="entry name" value="GLOMULIN"/>
    <property type="match status" value="1"/>
</dbReference>
<sequence>MSLVEAVQEKLQAARFKDVAKLLRDETNRAQLQDECMDVVSVLADGLVEGNEGEHFDRFTCCEDLLKLVAGVCSPQEILLEVLDRIESTKNDEVFTSLLKVLQVVLLRLGEQKARSLECGFNTILSYINGIKLPDYVASAEAKEERLIECDEVVRRILQLYMTVLLFLEPIVKDSCAVPADTFKNMGVTRKNVIICFMLRLLDGHLLYLNARQSRGEAKASKTYIRQTAEDIVLALAKLLGDPLRLLQYTEERIRTPRKERQVKDSSHNNVFASEAKCPLLALAMYHYLLIGEDLLPSTSCPKVYSNKYIYEMCLHYCTQLIKHEKTAVQYKAILFAVQLQNLLQKEPFQAIDLDRPVHKTFLESLSNVIVYSGSERNRKQSSVLIRQYIMQFDPEGRYMVITNLFKVVSHNGLQSYIATIYKDLVNAELASDGEPSPWYSGKRLKEFLLKQVCVLKKGVETDLTESADMIISALNIVRFLLLRDKSNRTSIWNYVGELNKQFLHPLRKSIDLSRAHFEEEKKSVEEGREDAKLGFEVSVDVLNGGDQLAMPNRDRKLQMLAAAMNSFDLMDCLLARVTECVDGGRVVGRE</sequence>
<evidence type="ECO:0000313" key="2">
    <source>
        <dbReference type="EnsemblMetazoa" id="CPIJ011649-PA"/>
    </source>
</evidence>
<gene>
    <name evidence="2" type="primary">6044309</name>
    <name evidence="1" type="ORF">CpipJ_CPIJ011649</name>
</gene>